<evidence type="ECO:0000256" key="13">
    <source>
        <dbReference type="RuleBase" id="RU003357"/>
    </source>
</evidence>
<evidence type="ECO:0000256" key="2">
    <source>
        <dbReference type="ARBA" id="ARBA00022448"/>
    </source>
</evidence>
<evidence type="ECO:0000256" key="7">
    <source>
        <dbReference type="ARBA" id="ARBA00023004"/>
    </source>
</evidence>
<dbReference type="PROSITE" id="PS52016">
    <property type="entry name" value="TONB_DEPENDENT_REC_3"/>
    <property type="match status" value="1"/>
</dbReference>
<evidence type="ECO:0000256" key="12">
    <source>
        <dbReference type="PROSITE-ProRule" id="PRU01360"/>
    </source>
</evidence>
<dbReference type="EMBL" id="CAKLPY010000002">
    <property type="protein sequence ID" value="CAH0996662.1"/>
    <property type="molecule type" value="Genomic_DNA"/>
</dbReference>
<keyword evidence="7" id="KW-0408">Iron</keyword>
<evidence type="ECO:0000256" key="1">
    <source>
        <dbReference type="ARBA" id="ARBA00004571"/>
    </source>
</evidence>
<accession>A0ABN8EUE3</accession>
<keyword evidence="3 12" id="KW-1134">Transmembrane beta strand</keyword>
<dbReference type="InterPro" id="IPR000531">
    <property type="entry name" value="Beta-barrel_TonB"/>
</dbReference>
<dbReference type="Gene3D" id="2.40.170.20">
    <property type="entry name" value="TonB-dependent receptor, beta-barrel domain"/>
    <property type="match status" value="1"/>
</dbReference>
<comment type="caution">
    <text evidence="16">The sequence shown here is derived from an EMBL/GenBank/DDBJ whole genome shotgun (WGS) entry which is preliminary data.</text>
</comment>
<keyword evidence="6" id="KW-0732">Signal</keyword>
<keyword evidence="10 12" id="KW-0472">Membrane</keyword>
<dbReference type="PANTHER" id="PTHR32552">
    <property type="entry name" value="FERRICHROME IRON RECEPTOR-RELATED"/>
    <property type="match status" value="1"/>
</dbReference>
<keyword evidence="9 13" id="KW-0798">TonB box</keyword>
<evidence type="ECO:0000256" key="4">
    <source>
        <dbReference type="ARBA" id="ARBA00022496"/>
    </source>
</evidence>
<gene>
    <name evidence="16" type="ORF">EMA8858_02795</name>
</gene>
<dbReference type="Proteomes" id="UP000837932">
    <property type="component" value="Unassembled WGS sequence"/>
</dbReference>
<evidence type="ECO:0008006" key="18">
    <source>
        <dbReference type="Google" id="ProtNLM"/>
    </source>
</evidence>
<evidence type="ECO:0000259" key="15">
    <source>
        <dbReference type="Pfam" id="PF07715"/>
    </source>
</evidence>
<evidence type="ECO:0000256" key="10">
    <source>
        <dbReference type="ARBA" id="ARBA00023136"/>
    </source>
</evidence>
<evidence type="ECO:0000256" key="6">
    <source>
        <dbReference type="ARBA" id="ARBA00022729"/>
    </source>
</evidence>
<comment type="similarity">
    <text evidence="12 13">Belongs to the TonB-dependent receptor family.</text>
</comment>
<dbReference type="Pfam" id="PF00593">
    <property type="entry name" value="TonB_dep_Rec_b-barrel"/>
    <property type="match status" value="1"/>
</dbReference>
<evidence type="ECO:0000313" key="17">
    <source>
        <dbReference type="Proteomes" id="UP000837932"/>
    </source>
</evidence>
<keyword evidence="8" id="KW-0406">Ion transport</keyword>
<sequence length="738" mass="83897">MKKLTTIIQLSIFSFLLNFSKKVLLRISYCLLITVNSFLFSVQAQDSTKIRELNEVVVSSTRANQKMGMAFTNVYQKDLKKLNLGQDMPFLLNQLPSVVVSSDAGAGVGYTGIRIRGTDPTRINVTLNGVPYNDSESQGTYWVNMPDFASSAQSIQVQRGVGTSTNGAGAFGASININTLSYQQDAYGETNFTVGSFNTLKTNVLASTGLLNNHFVVDARLSKLSSDGYIDRASSDLKSFYVSAGYYGKDNFVRFNAFSGKEKTYQAWEGVPESLLTTNRTFNPYTYDNQVDDYQQDHYQLISSFKINQKWTFNPTLHYTKGRGFYEQFKEQDKFANYGLPNVVIGTETIKKTDLVRRKWLDNDFYGITYSFDYHSGKKFTANIGGAWNKYDGNHFGEIIWAKNTSTANIRYRWYESNALKTDFNIFSKAYYQVNDALNFFADLQYRTVSYDIKGTADKRQDITQKTDYQFFNPKFGVNYQLDKSSSIYASYAVGNKEPSRQDFIDNAPKSPLAENLQDLEFGYRLAGQTFSFDANFYYMNYKNQLILTGQVNGVGEAIRVNVPKSYRAGLELSASWKFAPKWQLSANTTFSQNKIKNFTETVVNYDGDADKINKFSKTDISFSPNLISGGQISFSPTKNLEFAWLSKYVSKQFMDNTSDDNRSLNAFFVNDLRASFSIKPKIVKELTFSLLVNNLFNHLYESNGYTYSYIYDKQVTTENFYYPQAGTNFLLAVKVRL</sequence>
<organism evidence="16 17">
    <name type="scientific">Emticicia aquatica</name>
    <dbReference type="NCBI Taxonomy" id="1681835"/>
    <lineage>
        <taxon>Bacteria</taxon>
        <taxon>Pseudomonadati</taxon>
        <taxon>Bacteroidota</taxon>
        <taxon>Cytophagia</taxon>
        <taxon>Cytophagales</taxon>
        <taxon>Leadbetterellaceae</taxon>
        <taxon>Emticicia</taxon>
    </lineage>
</organism>
<evidence type="ECO:0000256" key="9">
    <source>
        <dbReference type="ARBA" id="ARBA00023077"/>
    </source>
</evidence>
<dbReference type="InterPro" id="IPR012910">
    <property type="entry name" value="Plug_dom"/>
</dbReference>
<proteinExistence type="inferred from homology"/>
<evidence type="ECO:0000256" key="8">
    <source>
        <dbReference type="ARBA" id="ARBA00023065"/>
    </source>
</evidence>
<feature type="domain" description="TonB-dependent receptor-like beta-barrel" evidence="14">
    <location>
        <begin position="255"/>
        <end position="696"/>
    </location>
</feature>
<dbReference type="Gene3D" id="2.170.130.10">
    <property type="entry name" value="TonB-dependent receptor, plug domain"/>
    <property type="match status" value="1"/>
</dbReference>
<protein>
    <recommendedName>
        <fullName evidence="18">TonB-dependent receptor</fullName>
    </recommendedName>
</protein>
<dbReference type="RefSeq" id="WP_238807215.1">
    <property type="nucleotide sequence ID" value="NZ_CAKLPY010000002.1"/>
</dbReference>
<evidence type="ECO:0000313" key="16">
    <source>
        <dbReference type="EMBL" id="CAH0996662.1"/>
    </source>
</evidence>
<dbReference type="InterPro" id="IPR036942">
    <property type="entry name" value="Beta-barrel_TonB_sf"/>
</dbReference>
<evidence type="ECO:0000256" key="3">
    <source>
        <dbReference type="ARBA" id="ARBA00022452"/>
    </source>
</evidence>
<evidence type="ECO:0000256" key="11">
    <source>
        <dbReference type="ARBA" id="ARBA00023237"/>
    </source>
</evidence>
<dbReference type="PANTHER" id="PTHR32552:SF68">
    <property type="entry name" value="FERRICHROME OUTER MEMBRANE TRANSPORTER_PHAGE RECEPTOR"/>
    <property type="match status" value="1"/>
</dbReference>
<dbReference type="InterPro" id="IPR037066">
    <property type="entry name" value="Plug_dom_sf"/>
</dbReference>
<keyword evidence="2 12" id="KW-0813">Transport</keyword>
<evidence type="ECO:0000259" key="14">
    <source>
        <dbReference type="Pfam" id="PF00593"/>
    </source>
</evidence>
<dbReference type="Pfam" id="PF07715">
    <property type="entry name" value="Plug"/>
    <property type="match status" value="1"/>
</dbReference>
<evidence type="ECO:0000256" key="5">
    <source>
        <dbReference type="ARBA" id="ARBA00022692"/>
    </source>
</evidence>
<dbReference type="SUPFAM" id="SSF56935">
    <property type="entry name" value="Porins"/>
    <property type="match status" value="1"/>
</dbReference>
<keyword evidence="11 12" id="KW-0998">Cell outer membrane</keyword>
<dbReference type="InterPro" id="IPR039426">
    <property type="entry name" value="TonB-dep_rcpt-like"/>
</dbReference>
<name>A0ABN8EUE3_9BACT</name>
<keyword evidence="5 12" id="KW-0812">Transmembrane</keyword>
<reference evidence="16" key="1">
    <citation type="submission" date="2021-12" db="EMBL/GenBank/DDBJ databases">
        <authorList>
            <person name="Rodrigo-Torres L."/>
            <person name="Arahal R. D."/>
            <person name="Lucena T."/>
        </authorList>
    </citation>
    <scope>NUCLEOTIDE SEQUENCE</scope>
    <source>
        <strain evidence="16">CECT 8858</strain>
    </source>
</reference>
<comment type="subcellular location">
    <subcellularLocation>
        <location evidence="1 12">Cell outer membrane</location>
        <topology evidence="1 12">Multi-pass membrane protein</topology>
    </subcellularLocation>
</comment>
<keyword evidence="4" id="KW-0410">Iron transport</keyword>
<feature type="domain" description="TonB-dependent receptor plug" evidence="15">
    <location>
        <begin position="66"/>
        <end position="173"/>
    </location>
</feature>
<keyword evidence="17" id="KW-1185">Reference proteome</keyword>